<dbReference type="EMBL" id="LWDG02000532">
    <property type="protein sequence ID" value="KAE8264462.1"/>
    <property type="molecule type" value="Genomic_DNA"/>
</dbReference>
<reference evidence="2" key="1">
    <citation type="submission" date="2016-04" db="EMBL/GenBank/DDBJ databases">
        <authorList>
            <person name="Nguyen H.D."/>
            <person name="Samba Siva P."/>
            <person name="Cullis J."/>
            <person name="Levesque C.A."/>
            <person name="Hambleton S."/>
        </authorList>
    </citation>
    <scope>NUCLEOTIDE SEQUENCE</scope>
    <source>
        <strain evidence="2">DAOMC 236422</strain>
    </source>
</reference>
<name>A0A8X7N309_9BASI</name>
<sequence>MHHLRPQPYNRASCRLSTSNTRNGGPPQIINNSRSLSNAPFPANPTFSTHIHLHRREATQSTCSQPRQSADLMSLNPSIFASPTASPATIHNSKTDLLQEHRRTHRIRPRPWARSQQAGKSDPSSNATQSTHPRTPSTPASTQVSPFACLRPPNSPFRDSLKPPRLGSAQQDVLLAPALRGETASTHGKAVQNKPHQTSATSE</sequence>
<accession>A0A8X7N309</accession>
<evidence type="ECO:0000313" key="2">
    <source>
        <dbReference type="EMBL" id="KAE8264462.1"/>
    </source>
</evidence>
<evidence type="ECO:0000313" key="3">
    <source>
        <dbReference type="Proteomes" id="UP000078113"/>
    </source>
</evidence>
<feature type="compositionally biased region" description="Basic residues" evidence="1">
    <location>
        <begin position="102"/>
        <end position="111"/>
    </location>
</feature>
<feature type="region of interest" description="Disordered" evidence="1">
    <location>
        <begin position="1"/>
        <end position="26"/>
    </location>
</feature>
<dbReference type="AlphaFoldDB" id="A0A8X7N309"/>
<feature type="region of interest" description="Disordered" evidence="1">
    <location>
        <begin position="100"/>
        <end position="203"/>
    </location>
</feature>
<gene>
    <name evidence="2" type="ORF">A4X09_0g6960</name>
</gene>
<evidence type="ECO:0000256" key="1">
    <source>
        <dbReference type="SAM" id="MobiDB-lite"/>
    </source>
</evidence>
<proteinExistence type="predicted"/>
<feature type="compositionally biased region" description="Polar residues" evidence="1">
    <location>
        <begin position="15"/>
        <end position="26"/>
    </location>
</feature>
<dbReference type="Proteomes" id="UP000078113">
    <property type="component" value="Unassembled WGS sequence"/>
</dbReference>
<comment type="caution">
    <text evidence="2">The sequence shown here is derived from an EMBL/GenBank/DDBJ whole genome shotgun (WGS) entry which is preliminary data.</text>
</comment>
<reference evidence="2" key="2">
    <citation type="journal article" date="2019" name="IMA Fungus">
        <title>Genome sequencing and comparison of five Tilletia species to identify candidate genes for the detection of regulated species infecting wheat.</title>
        <authorList>
            <person name="Nguyen H.D.T."/>
            <person name="Sultana T."/>
            <person name="Kesanakurti P."/>
            <person name="Hambleton S."/>
        </authorList>
    </citation>
    <scope>NUCLEOTIDE SEQUENCE</scope>
    <source>
        <strain evidence="2">DAOMC 236422</strain>
    </source>
</reference>
<keyword evidence="3" id="KW-1185">Reference proteome</keyword>
<protein>
    <submittedName>
        <fullName evidence="2">Uncharacterized protein</fullName>
    </submittedName>
</protein>
<feature type="compositionally biased region" description="Polar residues" evidence="1">
    <location>
        <begin position="114"/>
        <end position="145"/>
    </location>
</feature>
<feature type="compositionally biased region" description="Polar residues" evidence="1">
    <location>
        <begin position="194"/>
        <end position="203"/>
    </location>
</feature>
<organism evidence="2 3">
    <name type="scientific">Tilletia walkeri</name>
    <dbReference type="NCBI Taxonomy" id="117179"/>
    <lineage>
        <taxon>Eukaryota</taxon>
        <taxon>Fungi</taxon>
        <taxon>Dikarya</taxon>
        <taxon>Basidiomycota</taxon>
        <taxon>Ustilaginomycotina</taxon>
        <taxon>Exobasidiomycetes</taxon>
        <taxon>Tilletiales</taxon>
        <taxon>Tilletiaceae</taxon>
        <taxon>Tilletia</taxon>
    </lineage>
</organism>